<dbReference type="GO" id="GO:0004674">
    <property type="term" value="F:protein serine/threonine kinase activity"/>
    <property type="evidence" value="ECO:0007669"/>
    <property type="project" value="TreeGrafter"/>
</dbReference>
<dbReference type="InterPro" id="IPR000719">
    <property type="entry name" value="Prot_kinase_dom"/>
</dbReference>
<gene>
    <name evidence="7" type="ORF">CBW24_04450</name>
</gene>
<dbReference type="InterPro" id="IPR011009">
    <property type="entry name" value="Kinase-like_dom_sf"/>
</dbReference>
<dbReference type="GO" id="GO:0005524">
    <property type="term" value="F:ATP binding"/>
    <property type="evidence" value="ECO:0007669"/>
    <property type="project" value="UniProtKB-KW"/>
</dbReference>
<evidence type="ECO:0000256" key="1">
    <source>
        <dbReference type="ARBA" id="ARBA00022679"/>
    </source>
</evidence>
<evidence type="ECO:0000259" key="6">
    <source>
        <dbReference type="PROSITE" id="PS50011"/>
    </source>
</evidence>
<keyword evidence="2" id="KW-0547">Nucleotide-binding</keyword>
<dbReference type="AlphaFoldDB" id="A0A291LXT8"/>
<feature type="compositionally biased region" description="Acidic residues" evidence="5">
    <location>
        <begin position="524"/>
        <end position="540"/>
    </location>
</feature>
<feature type="compositionally biased region" description="Pro residues" evidence="5">
    <location>
        <begin position="1"/>
        <end position="14"/>
    </location>
</feature>
<evidence type="ECO:0000313" key="7">
    <source>
        <dbReference type="EMBL" id="ATI41328.1"/>
    </source>
</evidence>
<dbReference type="Proteomes" id="UP000219050">
    <property type="component" value="Chromosome"/>
</dbReference>
<dbReference type="Gene3D" id="3.30.200.20">
    <property type="entry name" value="Phosphorylase Kinase, domain 1"/>
    <property type="match status" value="1"/>
</dbReference>
<feature type="domain" description="Protein kinase" evidence="6">
    <location>
        <begin position="75"/>
        <end position="337"/>
    </location>
</feature>
<sequence length="792" mass="81979">MPPADTPAHTPPGTPADTPALTPDPDDERTRARAAEKMAAEAEQAEQARRAGEKTVISTAAPSGVDIGTKIMGTFEITQHIATGGMGEVYRGVNIHTQEPVAIKIVLAALAHDEKILSLFQKEATVLGRLHHDAIVRYQLFTVDPGIQRACLVMEFVEGRSVAEYIQDQGAMPLGDVKILISRMASGLQKAHDLGVVHRDLSPDNMIIQDGLISHAKIIDFGIAKSANFGGGTLLGGQFAGKYNYVSPEQLGRYNGHVTARSDIYSAALVIVAACRGEQLDMGDNPAEAVERRMQVPDLSGVPDELAPLLAKMLEPNPDDRPASMTQVLEYLDNPALLQAVGGAAAATGGAGAGMGAAMPAQTAGPQDFPHSAPPYSLPPQSLPPGSVPPAGFAPGAGDSDSPFGAVPAAPASGTAPATGLPGVTSQPAGPSNGNGKSTVIMVALLLLLAGGGAGAYFAGLLDPVLNRSTVETPPVDGTGAGQDTATDAEPPANPGVGESIGSGDSIAALPEPEPPAPPAPDQPDPDPQPDTDPAPDADPDQTASIAPPDTTADPTEGEELPAGPDASETALNDLDAVGARIEWLRNYELPSCVYTSILGVTPTSFEIEGFATSVDPFWQLLTDFREAHGTEPEIGVRLIKDSQCAVVNFLKSVAGSDATAPRLTLDKDVLRSGEAIRGRVEQINGRPIWLMLVDAQGGTYDLSSRLKPQEDGTATFALGLRPNALTAGDELVPQMILAVATDAPLDSVAVPAGTTSESLMPIVQGEISSKGERAAATVGYFRFDTTEEVPQ</sequence>
<dbReference type="PROSITE" id="PS00109">
    <property type="entry name" value="PROTEIN_KINASE_TYR"/>
    <property type="match status" value="1"/>
</dbReference>
<keyword evidence="1" id="KW-0808">Transferase</keyword>
<dbReference type="PANTHER" id="PTHR43289">
    <property type="entry name" value="MITOGEN-ACTIVATED PROTEIN KINASE KINASE KINASE 20-RELATED"/>
    <property type="match status" value="1"/>
</dbReference>
<evidence type="ECO:0000256" key="4">
    <source>
        <dbReference type="ARBA" id="ARBA00022840"/>
    </source>
</evidence>
<dbReference type="Pfam" id="PF00069">
    <property type="entry name" value="Pkinase"/>
    <property type="match status" value="1"/>
</dbReference>
<evidence type="ECO:0000256" key="2">
    <source>
        <dbReference type="ARBA" id="ARBA00022741"/>
    </source>
</evidence>
<keyword evidence="8" id="KW-1185">Reference proteome</keyword>
<feature type="region of interest" description="Disordered" evidence="5">
    <location>
        <begin position="1"/>
        <end position="55"/>
    </location>
</feature>
<feature type="compositionally biased region" description="Low complexity" evidence="5">
    <location>
        <begin position="405"/>
        <end position="423"/>
    </location>
</feature>
<keyword evidence="3" id="KW-0418">Kinase</keyword>
<feature type="compositionally biased region" description="Basic and acidic residues" evidence="5">
    <location>
        <begin position="28"/>
        <end position="53"/>
    </location>
</feature>
<evidence type="ECO:0000313" key="8">
    <source>
        <dbReference type="Proteomes" id="UP000219050"/>
    </source>
</evidence>
<dbReference type="EMBL" id="CP021404">
    <property type="protein sequence ID" value="ATI41328.1"/>
    <property type="molecule type" value="Genomic_DNA"/>
</dbReference>
<dbReference type="KEGG" id="cmag:CBW24_04450"/>
<name>A0A291LXT8_9RHOB</name>
<feature type="compositionally biased region" description="Low complexity" evidence="5">
    <location>
        <begin position="356"/>
        <end position="365"/>
    </location>
</feature>
<feature type="region of interest" description="Disordered" evidence="5">
    <location>
        <begin position="349"/>
        <end position="432"/>
    </location>
</feature>
<reference evidence="7 8" key="1">
    <citation type="submission" date="2017-05" db="EMBL/GenBank/DDBJ databases">
        <title>Comparative genomic and metabolic analysis of manganese-oxidizing mechanisms in Celeribater manganoxidans DY25T: its adaption to the environment of polymetallic nodule.</title>
        <authorList>
            <person name="Wang X."/>
        </authorList>
    </citation>
    <scope>NUCLEOTIDE SEQUENCE [LARGE SCALE GENOMIC DNA]</scope>
    <source>
        <strain evidence="7 8">DY25</strain>
    </source>
</reference>
<feature type="region of interest" description="Disordered" evidence="5">
    <location>
        <begin position="472"/>
        <end position="570"/>
    </location>
</feature>
<dbReference type="CDD" id="cd14014">
    <property type="entry name" value="STKc_PknB_like"/>
    <property type="match status" value="1"/>
</dbReference>
<accession>A0A291LXT8</accession>
<proteinExistence type="predicted"/>
<evidence type="ECO:0000256" key="5">
    <source>
        <dbReference type="SAM" id="MobiDB-lite"/>
    </source>
</evidence>
<protein>
    <recommendedName>
        <fullName evidence="6">Protein kinase domain-containing protein</fullName>
    </recommendedName>
</protein>
<evidence type="ECO:0000256" key="3">
    <source>
        <dbReference type="ARBA" id="ARBA00022777"/>
    </source>
</evidence>
<dbReference type="PANTHER" id="PTHR43289:SF34">
    <property type="entry name" value="SERINE_THREONINE-PROTEIN KINASE YBDM-RELATED"/>
    <property type="match status" value="1"/>
</dbReference>
<dbReference type="Gene3D" id="1.10.510.10">
    <property type="entry name" value="Transferase(Phosphotransferase) domain 1"/>
    <property type="match status" value="1"/>
</dbReference>
<dbReference type="PROSITE" id="PS50011">
    <property type="entry name" value="PROTEIN_KINASE_DOM"/>
    <property type="match status" value="1"/>
</dbReference>
<organism evidence="7 8">
    <name type="scientific">Pacificitalea manganoxidans</name>
    <dbReference type="NCBI Taxonomy" id="1411902"/>
    <lineage>
        <taxon>Bacteria</taxon>
        <taxon>Pseudomonadati</taxon>
        <taxon>Pseudomonadota</taxon>
        <taxon>Alphaproteobacteria</taxon>
        <taxon>Rhodobacterales</taxon>
        <taxon>Paracoccaceae</taxon>
        <taxon>Pacificitalea</taxon>
    </lineage>
</organism>
<feature type="compositionally biased region" description="Pro residues" evidence="5">
    <location>
        <begin position="372"/>
        <end position="388"/>
    </location>
</feature>
<feature type="compositionally biased region" description="Pro residues" evidence="5">
    <location>
        <begin position="512"/>
        <end position="523"/>
    </location>
</feature>
<dbReference type="InterPro" id="IPR008266">
    <property type="entry name" value="Tyr_kinase_AS"/>
</dbReference>
<dbReference type="SUPFAM" id="SSF56112">
    <property type="entry name" value="Protein kinase-like (PK-like)"/>
    <property type="match status" value="1"/>
</dbReference>
<keyword evidence="4" id="KW-0067">ATP-binding</keyword>